<dbReference type="InterPro" id="IPR032818">
    <property type="entry name" value="DedA-like"/>
</dbReference>
<dbReference type="PANTHER" id="PTHR30353:SF15">
    <property type="entry name" value="INNER MEMBRANE PROTEIN YABI"/>
    <property type="match status" value="1"/>
</dbReference>
<evidence type="ECO:0000256" key="2">
    <source>
        <dbReference type="ARBA" id="ARBA00010792"/>
    </source>
</evidence>
<feature type="transmembrane region" description="Helical" evidence="7">
    <location>
        <begin position="65"/>
        <end position="87"/>
    </location>
</feature>
<feature type="transmembrane region" description="Helical" evidence="7">
    <location>
        <begin position="94"/>
        <end position="117"/>
    </location>
</feature>
<dbReference type="Proteomes" id="UP000464186">
    <property type="component" value="Chromosome"/>
</dbReference>
<evidence type="ECO:0000256" key="4">
    <source>
        <dbReference type="ARBA" id="ARBA00022692"/>
    </source>
</evidence>
<feature type="transmembrane region" description="Helical" evidence="7">
    <location>
        <begin position="129"/>
        <end position="147"/>
    </location>
</feature>
<keyword evidence="6 7" id="KW-0472">Membrane</keyword>
<dbReference type="GO" id="GO:0005886">
    <property type="term" value="C:plasma membrane"/>
    <property type="evidence" value="ECO:0007669"/>
    <property type="project" value="UniProtKB-SubCell"/>
</dbReference>
<comment type="subcellular location">
    <subcellularLocation>
        <location evidence="1 7">Cell membrane</location>
        <topology evidence="1 7">Multi-pass membrane protein</topology>
    </subcellularLocation>
</comment>
<keyword evidence="5 7" id="KW-1133">Transmembrane helix</keyword>
<evidence type="ECO:0000259" key="8">
    <source>
        <dbReference type="Pfam" id="PF09335"/>
    </source>
</evidence>
<protein>
    <recommendedName>
        <fullName evidence="8">VTT domain-containing protein</fullName>
    </recommendedName>
</protein>
<gene>
    <name evidence="9" type="ORF">GU243_05510</name>
</gene>
<sequence length="170" mass="17999">MDQFLDLPFGVAAASLFAIVMLRVNATYWIGRGAAAGVEHTRFASSWNGRRAGQAKELVRRWGPFAVTLSFLTIGLQTAVNLAAGAAKMPLRRYLPAAVAGSILWALIYATIGLAALEAWLALAAGSPWGIVVLAAAAAALIAWLLVRRRRRSRGSAAEQAEPSSADRLG</sequence>
<feature type="domain" description="VTT" evidence="8">
    <location>
        <begin position="25"/>
        <end position="113"/>
    </location>
</feature>
<dbReference type="Pfam" id="PF09335">
    <property type="entry name" value="VTT_dom"/>
    <property type="match status" value="1"/>
</dbReference>
<comment type="similarity">
    <text evidence="2 7">Belongs to the DedA family.</text>
</comment>
<dbReference type="AlphaFoldDB" id="A0A6P1NFB2"/>
<evidence type="ECO:0000313" key="10">
    <source>
        <dbReference type="Proteomes" id="UP000464186"/>
    </source>
</evidence>
<evidence type="ECO:0000256" key="3">
    <source>
        <dbReference type="ARBA" id="ARBA00022475"/>
    </source>
</evidence>
<feature type="transmembrane region" description="Helical" evidence="7">
    <location>
        <begin position="7"/>
        <end position="30"/>
    </location>
</feature>
<keyword evidence="4 7" id="KW-0812">Transmembrane</keyword>
<keyword evidence="10" id="KW-1185">Reference proteome</keyword>
<reference evidence="9 10" key="1">
    <citation type="submission" date="2020-01" db="EMBL/GenBank/DDBJ databases">
        <title>Pseudarthrobacter psychrotolerans sp. nov., isolated from antarctic soil.</title>
        <authorList>
            <person name="Shin Y."/>
            <person name="Park W."/>
        </authorList>
    </citation>
    <scope>NUCLEOTIDE SEQUENCE [LARGE SCALE GENOMIC DNA]</scope>
    <source>
        <strain evidence="9 10">YJ56</strain>
    </source>
</reference>
<name>A0A6P1NFB2_9MICC</name>
<organism evidence="9 10">
    <name type="scientific">Pseudarthrobacter psychrotolerans</name>
    <dbReference type="NCBI Taxonomy" id="2697569"/>
    <lineage>
        <taxon>Bacteria</taxon>
        <taxon>Bacillati</taxon>
        <taxon>Actinomycetota</taxon>
        <taxon>Actinomycetes</taxon>
        <taxon>Micrococcales</taxon>
        <taxon>Micrococcaceae</taxon>
        <taxon>Pseudarthrobacter</taxon>
    </lineage>
</organism>
<evidence type="ECO:0000256" key="5">
    <source>
        <dbReference type="ARBA" id="ARBA00022989"/>
    </source>
</evidence>
<dbReference type="PANTHER" id="PTHR30353">
    <property type="entry name" value="INNER MEMBRANE PROTEIN DEDA-RELATED"/>
    <property type="match status" value="1"/>
</dbReference>
<evidence type="ECO:0000256" key="1">
    <source>
        <dbReference type="ARBA" id="ARBA00004651"/>
    </source>
</evidence>
<evidence type="ECO:0000313" key="9">
    <source>
        <dbReference type="EMBL" id="QHK19295.1"/>
    </source>
</evidence>
<accession>A0A6P1NFB2</accession>
<evidence type="ECO:0000256" key="6">
    <source>
        <dbReference type="ARBA" id="ARBA00023136"/>
    </source>
</evidence>
<keyword evidence="3 7" id="KW-1003">Cell membrane</keyword>
<dbReference type="InterPro" id="IPR032816">
    <property type="entry name" value="VTT_dom"/>
</dbReference>
<evidence type="ECO:0000256" key="7">
    <source>
        <dbReference type="RuleBase" id="RU367016"/>
    </source>
</evidence>
<dbReference type="EMBL" id="CP047898">
    <property type="protein sequence ID" value="QHK19295.1"/>
    <property type="molecule type" value="Genomic_DNA"/>
</dbReference>
<proteinExistence type="inferred from homology"/>
<dbReference type="KEGG" id="psey:GU243_05510"/>